<dbReference type="RefSeq" id="WP_354367755.1">
    <property type="nucleotide sequence ID" value="NZ_JBEPMA010000004.1"/>
</dbReference>
<feature type="binding site" evidence="12">
    <location>
        <position position="115"/>
    </location>
    <ligand>
        <name>[4Fe-4S] cluster</name>
        <dbReference type="ChEBI" id="CHEBI:49883"/>
        <note>4Fe-4S-S-AdoMet</note>
    </ligand>
</feature>
<feature type="domain" description="Radical SAM core" evidence="13">
    <location>
        <begin position="94"/>
        <end position="324"/>
    </location>
</feature>
<keyword evidence="12" id="KW-1015">Disulfide bond</keyword>
<evidence type="ECO:0000256" key="1">
    <source>
        <dbReference type="ARBA" id="ARBA00004496"/>
    </source>
</evidence>
<dbReference type="PIRSF" id="PIRSF006004">
    <property type="entry name" value="CHP00048"/>
    <property type="match status" value="1"/>
</dbReference>
<dbReference type="HAMAP" id="MF_01849">
    <property type="entry name" value="RNA_methyltr_RlmN"/>
    <property type="match status" value="1"/>
</dbReference>
<evidence type="ECO:0000256" key="12">
    <source>
        <dbReference type="HAMAP-Rule" id="MF_01849"/>
    </source>
</evidence>
<feature type="binding site" evidence="12">
    <location>
        <position position="286"/>
    </location>
    <ligand>
        <name>S-adenosyl-L-methionine</name>
        <dbReference type="ChEBI" id="CHEBI:59789"/>
    </ligand>
</feature>
<dbReference type="EMBL" id="JBEPMA010000004">
    <property type="protein sequence ID" value="MET3617372.1"/>
    <property type="molecule type" value="Genomic_DNA"/>
</dbReference>
<keyword evidence="15" id="KW-1185">Reference proteome</keyword>
<dbReference type="PANTHER" id="PTHR30544:SF5">
    <property type="entry name" value="RADICAL SAM CORE DOMAIN-CONTAINING PROTEIN"/>
    <property type="match status" value="1"/>
</dbReference>
<evidence type="ECO:0000256" key="4">
    <source>
        <dbReference type="ARBA" id="ARBA00022552"/>
    </source>
</evidence>
<comment type="catalytic activity">
    <reaction evidence="12">
        <text>adenosine(37) in tRNA + 2 reduced [2Fe-2S]-[ferredoxin] + 2 S-adenosyl-L-methionine = 2-methyladenosine(37) in tRNA + 5'-deoxyadenosine + L-methionine + 2 oxidized [2Fe-2S]-[ferredoxin] + S-adenosyl-L-homocysteine</text>
        <dbReference type="Rhea" id="RHEA:43332"/>
        <dbReference type="Rhea" id="RHEA-COMP:10000"/>
        <dbReference type="Rhea" id="RHEA-COMP:10001"/>
        <dbReference type="Rhea" id="RHEA-COMP:10162"/>
        <dbReference type="Rhea" id="RHEA-COMP:10485"/>
        <dbReference type="ChEBI" id="CHEBI:17319"/>
        <dbReference type="ChEBI" id="CHEBI:33737"/>
        <dbReference type="ChEBI" id="CHEBI:33738"/>
        <dbReference type="ChEBI" id="CHEBI:57844"/>
        <dbReference type="ChEBI" id="CHEBI:57856"/>
        <dbReference type="ChEBI" id="CHEBI:59789"/>
        <dbReference type="ChEBI" id="CHEBI:74411"/>
        <dbReference type="ChEBI" id="CHEBI:74497"/>
        <dbReference type="EC" id="2.1.1.192"/>
    </reaction>
</comment>
<dbReference type="PROSITE" id="PS51918">
    <property type="entry name" value="RADICAL_SAM"/>
    <property type="match status" value="1"/>
</dbReference>
<keyword evidence="8 12" id="KW-0819">tRNA processing</keyword>
<evidence type="ECO:0000256" key="2">
    <source>
        <dbReference type="ARBA" id="ARBA00022485"/>
    </source>
</evidence>
<evidence type="ECO:0000313" key="15">
    <source>
        <dbReference type="Proteomes" id="UP001549162"/>
    </source>
</evidence>
<reference evidence="14 15" key="1">
    <citation type="submission" date="2024-06" db="EMBL/GenBank/DDBJ databases">
        <title>Genomic Encyclopedia of Type Strains, Phase IV (KMG-IV): sequencing the most valuable type-strain genomes for metagenomic binning, comparative biology and taxonomic classification.</title>
        <authorList>
            <person name="Goeker M."/>
        </authorList>
    </citation>
    <scope>NUCLEOTIDE SEQUENCE [LARGE SCALE GENOMIC DNA]</scope>
    <source>
        <strain evidence="14 15">DSM 21460</strain>
    </source>
</reference>
<sequence>MDLNSMYIDELRDFFVSKGEKSFRGNQLFTFLHDKKRIDIENSNLSAKALEIIKNEKITTIEIYKMYSSEIDETRKMLFKLEDDNLIEGVLMKYKFGYSQCISTQVGCKMSCGFCASTKDGVIRNLSASEMLGQIYAVENHFNITISNVILMGSGEPLDNYDEVIRFIRLLHDEKGHNLSYRNITLSTCGLADKIRDLADEDIPINLAVSLHQTNDTDRSKLMPINRKFNLEALKKALIYYQDKTNNRITFEYTLIEGQNDKDSNVKELKIFTHGLKTHINLIPLNPIEEFNEKRPNSFGIQTFKNKLENENMNVTIRRELGSDISASCGQLRRRVKR</sequence>
<keyword evidence="5 12" id="KW-0489">Methyltransferase</keyword>
<evidence type="ECO:0000256" key="3">
    <source>
        <dbReference type="ARBA" id="ARBA00022490"/>
    </source>
</evidence>
<comment type="cofactor">
    <cofactor evidence="12">
        <name>[4Fe-4S] cluster</name>
        <dbReference type="ChEBI" id="CHEBI:49883"/>
    </cofactor>
    <text evidence="12">Binds 1 [4Fe-4S] cluster. The cluster is coordinated with 3 cysteines and an exchangeable S-adenosyl-L-methionine.</text>
</comment>
<comment type="function">
    <text evidence="12">Specifically methylates position 2 of adenine 2503 in 23S rRNA and position 2 of adenine 37 in tRNAs.</text>
</comment>
<dbReference type="InterPro" id="IPR013785">
    <property type="entry name" value="Aldolase_TIM"/>
</dbReference>
<keyword evidence="11 12" id="KW-0411">Iron-sulfur</keyword>
<feature type="binding site" evidence="12">
    <location>
        <begin position="155"/>
        <end position="156"/>
    </location>
    <ligand>
        <name>S-adenosyl-L-methionine</name>
        <dbReference type="ChEBI" id="CHEBI:59789"/>
    </ligand>
</feature>
<accession>A0ABV2J9B8</accession>
<evidence type="ECO:0000256" key="7">
    <source>
        <dbReference type="ARBA" id="ARBA00022691"/>
    </source>
</evidence>
<dbReference type="InterPro" id="IPR027492">
    <property type="entry name" value="RNA_MTrfase_RlmN"/>
</dbReference>
<proteinExistence type="inferred from homology"/>
<dbReference type="SFLD" id="SFLDS00029">
    <property type="entry name" value="Radical_SAM"/>
    <property type="match status" value="1"/>
</dbReference>
<keyword evidence="7 12" id="KW-0949">S-adenosyl-L-methionine</keyword>
<comment type="similarity">
    <text evidence="12">Belongs to the radical SAM superfamily. RlmN family.</text>
</comment>
<dbReference type="GO" id="GO:0008168">
    <property type="term" value="F:methyltransferase activity"/>
    <property type="evidence" value="ECO:0007669"/>
    <property type="project" value="UniProtKB-KW"/>
</dbReference>
<dbReference type="Pfam" id="PF21016">
    <property type="entry name" value="RlmN_N"/>
    <property type="match status" value="1"/>
</dbReference>
<keyword evidence="10 12" id="KW-0408">Iron</keyword>
<feature type="active site" description="S-methylcysteine intermediate" evidence="12">
    <location>
        <position position="329"/>
    </location>
</feature>
<protein>
    <recommendedName>
        <fullName evidence="12">Probable dual-specificity RNA methyltransferase RlmN</fullName>
        <ecNumber evidence="12">2.1.1.192</ecNumber>
    </recommendedName>
    <alternativeName>
        <fullName evidence="12">23S rRNA (adenine(2503)-C(2))-methyltransferase</fullName>
    </alternativeName>
    <alternativeName>
        <fullName evidence="12">23S rRNA m2A2503 methyltransferase</fullName>
    </alternativeName>
    <alternativeName>
        <fullName evidence="12">Ribosomal RNA large subunit methyltransferase N</fullName>
    </alternativeName>
    <alternativeName>
        <fullName evidence="12">tRNA (adenine(37)-C(2))-methyltransferase</fullName>
    </alternativeName>
    <alternativeName>
        <fullName evidence="12">tRNA m2A37 methyltransferase</fullName>
    </alternativeName>
</protein>
<evidence type="ECO:0000256" key="8">
    <source>
        <dbReference type="ARBA" id="ARBA00022694"/>
    </source>
</evidence>
<dbReference type="EC" id="2.1.1.192" evidence="12"/>
<name>A0ABV2J9B8_9FIRM</name>
<feature type="binding site" evidence="12">
    <location>
        <position position="108"/>
    </location>
    <ligand>
        <name>[4Fe-4S] cluster</name>
        <dbReference type="ChEBI" id="CHEBI:49883"/>
        <note>4Fe-4S-S-AdoMet</note>
    </ligand>
</feature>
<dbReference type="InterPro" id="IPR058240">
    <property type="entry name" value="rSAM_sf"/>
</dbReference>
<evidence type="ECO:0000256" key="5">
    <source>
        <dbReference type="ARBA" id="ARBA00022603"/>
    </source>
</evidence>
<dbReference type="InterPro" id="IPR040072">
    <property type="entry name" value="Methyltransferase_A"/>
</dbReference>
<feature type="binding site" evidence="12">
    <location>
        <position position="187"/>
    </location>
    <ligand>
        <name>S-adenosyl-L-methionine</name>
        <dbReference type="ChEBI" id="CHEBI:59789"/>
    </ligand>
</feature>
<feature type="active site" description="Proton acceptor" evidence="12">
    <location>
        <position position="88"/>
    </location>
</feature>
<dbReference type="NCBIfam" id="TIGR00048">
    <property type="entry name" value="rRNA_mod_RlmN"/>
    <property type="match status" value="1"/>
</dbReference>
<organism evidence="14 15">
    <name type="scientific">Peptoniphilus olsenii</name>
    <dbReference type="NCBI Taxonomy" id="411570"/>
    <lineage>
        <taxon>Bacteria</taxon>
        <taxon>Bacillati</taxon>
        <taxon>Bacillota</taxon>
        <taxon>Tissierellia</taxon>
        <taxon>Tissierellales</taxon>
        <taxon>Peptoniphilaceae</taxon>
        <taxon>Peptoniphilus</taxon>
    </lineage>
</organism>
<evidence type="ECO:0000256" key="9">
    <source>
        <dbReference type="ARBA" id="ARBA00022723"/>
    </source>
</evidence>
<dbReference type="InterPro" id="IPR007197">
    <property type="entry name" value="rSAM"/>
</dbReference>
<dbReference type="InterPro" id="IPR048641">
    <property type="entry name" value="RlmN_N"/>
</dbReference>
<evidence type="ECO:0000256" key="11">
    <source>
        <dbReference type="ARBA" id="ARBA00023014"/>
    </source>
</evidence>
<keyword evidence="4 12" id="KW-0698">rRNA processing</keyword>
<keyword evidence="2 12" id="KW-0004">4Fe-4S</keyword>
<keyword evidence="9 12" id="KW-0479">Metal-binding</keyword>
<comment type="subcellular location">
    <subcellularLocation>
        <location evidence="1 12">Cytoplasm</location>
    </subcellularLocation>
</comment>
<comment type="miscellaneous">
    <text evidence="12">Reaction proceeds by a ping-pong mechanism involving intermediate methylation of a conserved cysteine residue.</text>
</comment>
<feature type="binding site" evidence="12">
    <location>
        <begin position="210"/>
        <end position="212"/>
    </location>
    <ligand>
        <name>S-adenosyl-L-methionine</name>
        <dbReference type="ChEBI" id="CHEBI:59789"/>
    </ligand>
</feature>
<dbReference type="Proteomes" id="UP001549162">
    <property type="component" value="Unassembled WGS sequence"/>
</dbReference>
<dbReference type="Gene3D" id="1.10.150.530">
    <property type="match status" value="1"/>
</dbReference>
<dbReference type="Pfam" id="PF04055">
    <property type="entry name" value="Radical_SAM"/>
    <property type="match status" value="1"/>
</dbReference>
<dbReference type="SUPFAM" id="SSF102114">
    <property type="entry name" value="Radical SAM enzymes"/>
    <property type="match status" value="1"/>
</dbReference>
<feature type="binding site" evidence="12">
    <location>
        <position position="112"/>
    </location>
    <ligand>
        <name>[4Fe-4S] cluster</name>
        <dbReference type="ChEBI" id="CHEBI:49883"/>
        <note>4Fe-4S-S-AdoMet</note>
    </ligand>
</feature>
<dbReference type="Gene3D" id="3.20.20.70">
    <property type="entry name" value="Aldolase class I"/>
    <property type="match status" value="1"/>
</dbReference>
<gene>
    <name evidence="12" type="primary">rlmN</name>
    <name evidence="14" type="ORF">ABID14_001001</name>
</gene>
<keyword evidence="3 12" id="KW-0963">Cytoplasm</keyword>
<dbReference type="PANTHER" id="PTHR30544">
    <property type="entry name" value="23S RRNA METHYLTRANSFERASE"/>
    <property type="match status" value="1"/>
</dbReference>
<evidence type="ECO:0000259" key="13">
    <source>
        <dbReference type="PROSITE" id="PS51918"/>
    </source>
</evidence>
<comment type="caution">
    <text evidence="14">The sequence shown here is derived from an EMBL/GenBank/DDBJ whole genome shotgun (WGS) entry which is preliminary data.</text>
</comment>
<comment type="catalytic activity">
    <reaction evidence="12">
        <text>adenosine(2503) in 23S rRNA + 2 reduced [2Fe-2S]-[ferredoxin] + 2 S-adenosyl-L-methionine = 2-methyladenosine(2503) in 23S rRNA + 5'-deoxyadenosine + L-methionine + 2 oxidized [2Fe-2S]-[ferredoxin] + S-adenosyl-L-homocysteine</text>
        <dbReference type="Rhea" id="RHEA:42916"/>
        <dbReference type="Rhea" id="RHEA-COMP:10000"/>
        <dbReference type="Rhea" id="RHEA-COMP:10001"/>
        <dbReference type="Rhea" id="RHEA-COMP:10152"/>
        <dbReference type="Rhea" id="RHEA-COMP:10282"/>
        <dbReference type="ChEBI" id="CHEBI:17319"/>
        <dbReference type="ChEBI" id="CHEBI:33737"/>
        <dbReference type="ChEBI" id="CHEBI:33738"/>
        <dbReference type="ChEBI" id="CHEBI:57844"/>
        <dbReference type="ChEBI" id="CHEBI:57856"/>
        <dbReference type="ChEBI" id="CHEBI:59789"/>
        <dbReference type="ChEBI" id="CHEBI:74411"/>
        <dbReference type="ChEBI" id="CHEBI:74497"/>
        <dbReference type="EC" id="2.1.1.192"/>
    </reaction>
</comment>
<dbReference type="SFLD" id="SFLDF00275">
    <property type="entry name" value="adenosine_C2_methyltransferase"/>
    <property type="match status" value="1"/>
</dbReference>
<dbReference type="SFLD" id="SFLDG01062">
    <property type="entry name" value="methyltransferase_(Class_A)"/>
    <property type="match status" value="1"/>
</dbReference>
<evidence type="ECO:0000256" key="6">
    <source>
        <dbReference type="ARBA" id="ARBA00022679"/>
    </source>
</evidence>
<keyword evidence="6 12" id="KW-0808">Transferase</keyword>
<evidence type="ECO:0000313" key="14">
    <source>
        <dbReference type="EMBL" id="MET3617372.1"/>
    </source>
</evidence>
<dbReference type="GO" id="GO:0032259">
    <property type="term" value="P:methylation"/>
    <property type="evidence" value="ECO:0007669"/>
    <property type="project" value="UniProtKB-KW"/>
</dbReference>
<comment type="caution">
    <text evidence="12">Lacks conserved residue(s) required for the propagation of feature annotation.</text>
</comment>
<dbReference type="InterPro" id="IPR004383">
    <property type="entry name" value="rRNA_lsu_MTrfase_RlmN/Cfr"/>
</dbReference>
<evidence type="ECO:0000256" key="10">
    <source>
        <dbReference type="ARBA" id="ARBA00023004"/>
    </source>
</evidence>